<comment type="caution">
    <text evidence="2">The sequence shown here is derived from an EMBL/GenBank/DDBJ whole genome shotgun (WGS) entry which is preliminary data.</text>
</comment>
<organism evidence="2 3">
    <name type="scientific">Nesterenkonia aerolata</name>
    <dbReference type="NCBI Taxonomy" id="3074079"/>
    <lineage>
        <taxon>Bacteria</taxon>
        <taxon>Bacillati</taxon>
        <taxon>Actinomycetota</taxon>
        <taxon>Actinomycetes</taxon>
        <taxon>Micrococcales</taxon>
        <taxon>Micrococcaceae</taxon>
        <taxon>Nesterenkonia</taxon>
    </lineage>
</organism>
<dbReference type="Proteomes" id="UP001251870">
    <property type="component" value="Unassembled WGS sequence"/>
</dbReference>
<keyword evidence="1" id="KW-0472">Membrane</keyword>
<sequence length="82" mass="8644">MKATLRRIFTALFVVALAGFLALAVIMVMLQIVGSIVALPQLVTWASEVLLRPSIVAAVVAGMCGFVVMYTVPSEELHGSPG</sequence>
<protein>
    <submittedName>
        <fullName evidence="2">Uncharacterized protein</fullName>
    </submittedName>
</protein>
<keyword evidence="1" id="KW-0812">Transmembrane</keyword>
<reference evidence="2 3" key="1">
    <citation type="submission" date="2023-09" db="EMBL/GenBank/DDBJ databases">
        <title>Description of three actinobacteria isolated from air of manufacturing shop in a pharmaceutical factory.</title>
        <authorList>
            <person name="Zhang D.-F."/>
        </authorList>
    </citation>
    <scope>NUCLEOTIDE SEQUENCE [LARGE SCALE GENOMIC DNA]</scope>
    <source>
        <strain evidence="2 3">LY-0111</strain>
    </source>
</reference>
<proteinExistence type="predicted"/>
<evidence type="ECO:0000313" key="2">
    <source>
        <dbReference type="EMBL" id="MDR8019318.1"/>
    </source>
</evidence>
<name>A0ABU2DS46_9MICC</name>
<dbReference type="EMBL" id="JAVKGR010000006">
    <property type="protein sequence ID" value="MDR8019318.1"/>
    <property type="molecule type" value="Genomic_DNA"/>
</dbReference>
<accession>A0ABU2DS46</accession>
<keyword evidence="3" id="KW-1185">Reference proteome</keyword>
<keyword evidence="1" id="KW-1133">Transmembrane helix</keyword>
<dbReference type="RefSeq" id="WP_310548305.1">
    <property type="nucleotide sequence ID" value="NZ_JAVKGR010000006.1"/>
</dbReference>
<evidence type="ECO:0000313" key="3">
    <source>
        <dbReference type="Proteomes" id="UP001251870"/>
    </source>
</evidence>
<feature type="transmembrane region" description="Helical" evidence="1">
    <location>
        <begin position="12"/>
        <end position="38"/>
    </location>
</feature>
<gene>
    <name evidence="2" type="ORF">RIL96_07030</name>
</gene>
<feature type="transmembrane region" description="Helical" evidence="1">
    <location>
        <begin position="50"/>
        <end position="72"/>
    </location>
</feature>
<evidence type="ECO:0000256" key="1">
    <source>
        <dbReference type="SAM" id="Phobius"/>
    </source>
</evidence>